<dbReference type="EMBL" id="JMIW01000001">
    <property type="protein sequence ID" value="KEO91863.1"/>
    <property type="molecule type" value="Genomic_DNA"/>
</dbReference>
<dbReference type="Proteomes" id="UP000027647">
    <property type="component" value="Unassembled WGS sequence"/>
</dbReference>
<dbReference type="eggNOG" id="ENOG5030YM6">
    <property type="taxonomic scope" value="Bacteria"/>
</dbReference>
<keyword evidence="2" id="KW-1185">Reference proteome</keyword>
<evidence type="ECO:0000313" key="2">
    <source>
        <dbReference type="Proteomes" id="UP000027647"/>
    </source>
</evidence>
<sequence length="126" mass="13991">MQTLAPTFSVVPDLKRNEVFFTASGLWDAQVLADFSRELLARAKPFYSAGIKMRVLGDLTGFVTQTREIAEGIRLVVNESARLGVVRTAIVSDSKLAEMQYKRINDGINLEVFANRAEALAWLRSA</sequence>
<evidence type="ECO:0008006" key="3">
    <source>
        <dbReference type="Google" id="ProtNLM"/>
    </source>
</evidence>
<dbReference type="SUPFAM" id="SSF52091">
    <property type="entry name" value="SpoIIaa-like"/>
    <property type="match status" value="1"/>
</dbReference>
<accession>A0A074MJ22</accession>
<gene>
    <name evidence="1" type="ORF">EH31_04105</name>
</gene>
<dbReference type="STRING" id="1044.EH31_04105"/>
<organism evidence="1 2">
    <name type="scientific">Erythrobacter longus</name>
    <dbReference type="NCBI Taxonomy" id="1044"/>
    <lineage>
        <taxon>Bacteria</taxon>
        <taxon>Pseudomonadati</taxon>
        <taxon>Pseudomonadota</taxon>
        <taxon>Alphaproteobacteria</taxon>
        <taxon>Sphingomonadales</taxon>
        <taxon>Erythrobacteraceae</taxon>
        <taxon>Erythrobacter/Porphyrobacter group</taxon>
        <taxon>Erythrobacter</taxon>
    </lineage>
</organism>
<name>A0A074MJ22_ERYLO</name>
<dbReference type="AlphaFoldDB" id="A0A074MJ22"/>
<dbReference type="OrthoDB" id="7408735at2"/>
<proteinExistence type="predicted"/>
<dbReference type="InterPro" id="IPR036513">
    <property type="entry name" value="STAS_dom_sf"/>
</dbReference>
<dbReference type="RefSeq" id="WP_034958219.1">
    <property type="nucleotide sequence ID" value="NZ_JMIW01000001.1"/>
</dbReference>
<reference evidence="1 2" key="1">
    <citation type="submission" date="2014-04" db="EMBL/GenBank/DDBJ databases">
        <title>A comprehensive comparison of genomes of Erythrobacter spp. strains.</title>
        <authorList>
            <person name="Zheng Q."/>
        </authorList>
    </citation>
    <scope>NUCLEOTIDE SEQUENCE [LARGE SCALE GENOMIC DNA]</scope>
    <source>
        <strain evidence="1 2">DSM 6997</strain>
    </source>
</reference>
<protein>
    <recommendedName>
        <fullName evidence="3">STAS/SEC14 domain-containing protein</fullName>
    </recommendedName>
</protein>
<evidence type="ECO:0000313" key="1">
    <source>
        <dbReference type="EMBL" id="KEO91863.1"/>
    </source>
</evidence>
<comment type="caution">
    <text evidence="1">The sequence shown here is derived from an EMBL/GenBank/DDBJ whole genome shotgun (WGS) entry which is preliminary data.</text>
</comment>